<keyword evidence="6 9" id="KW-1133">Transmembrane helix</keyword>
<keyword evidence="2 9" id="KW-0813">Transport</keyword>
<dbReference type="AlphaFoldDB" id="A0A424YHC1"/>
<dbReference type="Gene3D" id="1.20.5.3310">
    <property type="match status" value="1"/>
</dbReference>
<evidence type="ECO:0000313" key="10">
    <source>
        <dbReference type="EMBL" id="RQD77487.1"/>
    </source>
</evidence>
<gene>
    <name evidence="9" type="primary">tatA</name>
    <name evidence="10" type="ORF">D5R97_02140</name>
</gene>
<evidence type="ECO:0000256" key="2">
    <source>
        <dbReference type="ARBA" id="ARBA00022448"/>
    </source>
</evidence>
<organism evidence="10 11">
    <name type="scientific">Candidatus Syntrophonatronum acetioxidans</name>
    <dbReference type="NCBI Taxonomy" id="1795816"/>
    <lineage>
        <taxon>Bacteria</taxon>
        <taxon>Bacillati</taxon>
        <taxon>Bacillota</taxon>
        <taxon>Clostridia</taxon>
        <taxon>Eubacteriales</taxon>
        <taxon>Syntrophomonadaceae</taxon>
        <taxon>Candidatus Syntrophonatronum</taxon>
    </lineage>
</organism>
<keyword evidence="4 9" id="KW-0812">Transmembrane</keyword>
<dbReference type="GO" id="GO:0033281">
    <property type="term" value="C:TAT protein transport complex"/>
    <property type="evidence" value="ECO:0007669"/>
    <property type="project" value="UniProtKB-UniRule"/>
</dbReference>
<dbReference type="PANTHER" id="PTHR42982">
    <property type="entry name" value="SEC-INDEPENDENT PROTEIN TRANSLOCASE PROTEIN TATA"/>
    <property type="match status" value="1"/>
</dbReference>
<evidence type="ECO:0000313" key="11">
    <source>
        <dbReference type="Proteomes" id="UP000285138"/>
    </source>
</evidence>
<comment type="similarity">
    <text evidence="9">Belongs to the TatA/E family.</text>
</comment>
<dbReference type="Pfam" id="PF02416">
    <property type="entry name" value="TatA_B_E"/>
    <property type="match status" value="1"/>
</dbReference>
<dbReference type="NCBIfam" id="TIGR01411">
    <property type="entry name" value="tatAE"/>
    <property type="match status" value="1"/>
</dbReference>
<keyword evidence="3 9" id="KW-1003">Cell membrane</keyword>
<keyword evidence="7 9" id="KW-0811">Translocation</keyword>
<name>A0A424YHC1_9FIRM</name>
<evidence type="ECO:0000256" key="7">
    <source>
        <dbReference type="ARBA" id="ARBA00023010"/>
    </source>
</evidence>
<dbReference type="NCBIfam" id="NF011430">
    <property type="entry name" value="PRK14861.1"/>
    <property type="match status" value="1"/>
</dbReference>
<dbReference type="InterPro" id="IPR006312">
    <property type="entry name" value="TatA/E"/>
</dbReference>
<evidence type="ECO:0000256" key="9">
    <source>
        <dbReference type="HAMAP-Rule" id="MF_00236"/>
    </source>
</evidence>
<accession>A0A424YHC1</accession>
<evidence type="ECO:0000256" key="1">
    <source>
        <dbReference type="ARBA" id="ARBA00004162"/>
    </source>
</evidence>
<comment type="function">
    <text evidence="9">Part of the twin-arginine translocation (Tat) system that transports large folded proteins containing a characteristic twin-arginine motif in their signal peptide across membranes. TatA could form the protein-conducting channel of the Tat system.</text>
</comment>
<keyword evidence="8 9" id="KW-0472">Membrane</keyword>
<dbReference type="PANTHER" id="PTHR42982:SF1">
    <property type="entry name" value="SEC-INDEPENDENT PROTEIN TRANSLOCASE PROTEIN TATA"/>
    <property type="match status" value="1"/>
</dbReference>
<dbReference type="HAMAP" id="MF_00236">
    <property type="entry name" value="TatA_E"/>
    <property type="match status" value="1"/>
</dbReference>
<dbReference type="InterPro" id="IPR003369">
    <property type="entry name" value="TatA/B/E"/>
</dbReference>
<dbReference type="GO" id="GO:0043953">
    <property type="term" value="P:protein transport by the Tat complex"/>
    <property type="evidence" value="ECO:0007669"/>
    <property type="project" value="UniProtKB-UniRule"/>
</dbReference>
<comment type="subunit">
    <text evidence="9">Forms a complex with TatC.</text>
</comment>
<dbReference type="Proteomes" id="UP000285138">
    <property type="component" value="Unassembled WGS sequence"/>
</dbReference>
<dbReference type="EMBL" id="QZAA01000066">
    <property type="protein sequence ID" value="RQD77487.1"/>
    <property type="molecule type" value="Genomic_DNA"/>
</dbReference>
<reference evidence="10 11" key="1">
    <citation type="submission" date="2018-08" db="EMBL/GenBank/DDBJ databases">
        <title>The metabolism and importance of syntrophic acetate oxidation coupled to methane or sulfide production in haloalkaline environments.</title>
        <authorList>
            <person name="Timmers P.H.A."/>
            <person name="Vavourakis C.D."/>
            <person name="Sorokin D.Y."/>
            <person name="Sinninghe Damste J.S."/>
            <person name="Muyzer G."/>
            <person name="Stams A.J.M."/>
            <person name="Plugge C.M."/>
        </authorList>
    </citation>
    <scope>NUCLEOTIDE SEQUENCE [LARGE SCALE GENOMIC DNA]</scope>
    <source>
        <strain evidence="10">MSAO_Bac1</strain>
    </source>
</reference>
<sequence length="63" mass="6892">MIGRLGSTELLIILGIVLVIFGPSKLPELGKSIGKGIRELKQSTKDLQDSIEIEPEDSEKQET</sequence>
<dbReference type="GO" id="GO:0008320">
    <property type="term" value="F:protein transmembrane transporter activity"/>
    <property type="evidence" value="ECO:0007669"/>
    <property type="project" value="UniProtKB-UniRule"/>
</dbReference>
<dbReference type="PRINTS" id="PR01506">
    <property type="entry name" value="TATBPROTEIN"/>
</dbReference>
<comment type="caution">
    <text evidence="10">The sequence shown here is derived from an EMBL/GenBank/DDBJ whole genome shotgun (WGS) entry which is preliminary data.</text>
</comment>
<comment type="subcellular location">
    <subcellularLocation>
        <location evidence="1 9">Cell membrane</location>
        <topology evidence="1 9">Single-pass membrane protein</topology>
    </subcellularLocation>
</comment>
<evidence type="ECO:0000256" key="4">
    <source>
        <dbReference type="ARBA" id="ARBA00022692"/>
    </source>
</evidence>
<protein>
    <recommendedName>
        <fullName evidence="9">Sec-independent protein translocase protein TatA</fullName>
    </recommendedName>
</protein>
<keyword evidence="5 9" id="KW-0653">Protein transport</keyword>
<evidence type="ECO:0000256" key="3">
    <source>
        <dbReference type="ARBA" id="ARBA00022475"/>
    </source>
</evidence>
<evidence type="ECO:0000256" key="6">
    <source>
        <dbReference type="ARBA" id="ARBA00022989"/>
    </source>
</evidence>
<evidence type="ECO:0000256" key="5">
    <source>
        <dbReference type="ARBA" id="ARBA00022927"/>
    </source>
</evidence>
<proteinExistence type="inferred from homology"/>
<evidence type="ECO:0000256" key="8">
    <source>
        <dbReference type="ARBA" id="ARBA00023136"/>
    </source>
</evidence>